<gene>
    <name evidence="3" type="ORF">GCM10011511_20940</name>
</gene>
<evidence type="ECO:0000259" key="2">
    <source>
        <dbReference type="Pfam" id="PF13435"/>
    </source>
</evidence>
<dbReference type="PANTHER" id="PTHR35038:SF8">
    <property type="entry name" value="C-TYPE POLYHEME CYTOCHROME OMCC"/>
    <property type="match status" value="1"/>
</dbReference>
<dbReference type="PANTHER" id="PTHR35038">
    <property type="entry name" value="DISSIMILATORY SULFITE REDUCTASE SIRA"/>
    <property type="match status" value="1"/>
</dbReference>
<dbReference type="AlphaFoldDB" id="A0A8J2UCN8"/>
<name>A0A8J2UCN8_9BACT</name>
<dbReference type="Pfam" id="PF13435">
    <property type="entry name" value="Cytochrome_C554"/>
    <property type="match status" value="1"/>
</dbReference>
<dbReference type="Proteomes" id="UP000607559">
    <property type="component" value="Unassembled WGS sequence"/>
</dbReference>
<evidence type="ECO:0000313" key="4">
    <source>
        <dbReference type="Proteomes" id="UP000607559"/>
    </source>
</evidence>
<feature type="domain" description="Cytochrome c-552/4" evidence="2">
    <location>
        <begin position="182"/>
        <end position="221"/>
    </location>
</feature>
<evidence type="ECO:0000256" key="1">
    <source>
        <dbReference type="ARBA" id="ARBA00022729"/>
    </source>
</evidence>
<protein>
    <recommendedName>
        <fullName evidence="2">Cytochrome c-552/4 domain-containing protein</fullName>
    </recommendedName>
</protein>
<dbReference type="RefSeq" id="WP_188931261.1">
    <property type="nucleotide sequence ID" value="NZ_BMJC01000002.1"/>
</dbReference>
<keyword evidence="1" id="KW-0732">Signal</keyword>
<accession>A0A8J2UCN8</accession>
<organism evidence="3 4">
    <name type="scientific">Puia dinghuensis</name>
    <dbReference type="NCBI Taxonomy" id="1792502"/>
    <lineage>
        <taxon>Bacteria</taxon>
        <taxon>Pseudomonadati</taxon>
        <taxon>Bacteroidota</taxon>
        <taxon>Chitinophagia</taxon>
        <taxon>Chitinophagales</taxon>
        <taxon>Chitinophagaceae</taxon>
        <taxon>Puia</taxon>
    </lineage>
</organism>
<comment type="caution">
    <text evidence="3">The sequence shown here is derived from an EMBL/GenBank/DDBJ whole genome shotgun (WGS) entry which is preliminary data.</text>
</comment>
<dbReference type="InterPro" id="IPR051829">
    <property type="entry name" value="Multiheme_Cytochr_ET"/>
</dbReference>
<reference evidence="3" key="2">
    <citation type="submission" date="2020-09" db="EMBL/GenBank/DDBJ databases">
        <authorList>
            <person name="Sun Q."/>
            <person name="Zhou Y."/>
        </authorList>
    </citation>
    <scope>NUCLEOTIDE SEQUENCE</scope>
    <source>
        <strain evidence="3">CGMCC 1.15448</strain>
    </source>
</reference>
<keyword evidence="4" id="KW-1185">Reference proteome</keyword>
<dbReference type="Gene3D" id="1.10.1130.10">
    <property type="entry name" value="Flavocytochrome C3, Chain A"/>
    <property type="match status" value="1"/>
</dbReference>
<dbReference type="InterPro" id="IPR036280">
    <property type="entry name" value="Multihaem_cyt_sf"/>
</dbReference>
<proteinExistence type="predicted"/>
<dbReference type="EMBL" id="BMJC01000002">
    <property type="protein sequence ID" value="GGA97424.1"/>
    <property type="molecule type" value="Genomic_DNA"/>
</dbReference>
<dbReference type="SUPFAM" id="SSF48695">
    <property type="entry name" value="Multiheme cytochromes"/>
    <property type="match status" value="1"/>
</dbReference>
<sequence>MPAIKKYHLTLLLIPAIYLTTARWTPPTAPVLHQTATDNQEAAGNQEPGKFIGSAACQSCHKEIYAAHIHTAHYLDSRPAAAAFIKGSFKGDKSRFVLNEHMEVRMEKKAGRFYQTAFFNGNPIESEAFGIVIGSGRKGQTYLYWDAGRLFQLPISYFVPLDSWCNSPGYPKNMIYFGKEARGQCIECHGTYAVTAELEGRGTVFDSASIIYGIDCERCHGPGAEHVAWQAAHPGDLTARYIVNTRHLSRQQRLDACALCHSGFRKENKPSFSFAVGDTLDNYSKATYDTTATAALDVHGNQYGLLTASKCFRLADGLDCSSCHNPHVNEHGRMEVYSQRCAGCHSGNGQHSCSFSPVKTMGLTNNCIDCHMPALPSNAITLQLSGQDQLVHDLVRTHRVAIYPDAAKEYLEKIKHR</sequence>
<reference evidence="3" key="1">
    <citation type="journal article" date="2014" name="Int. J. Syst. Evol. Microbiol.">
        <title>Complete genome sequence of Corynebacterium casei LMG S-19264T (=DSM 44701T), isolated from a smear-ripened cheese.</title>
        <authorList>
            <consortium name="US DOE Joint Genome Institute (JGI-PGF)"/>
            <person name="Walter F."/>
            <person name="Albersmeier A."/>
            <person name="Kalinowski J."/>
            <person name="Ruckert C."/>
        </authorList>
    </citation>
    <scope>NUCLEOTIDE SEQUENCE</scope>
    <source>
        <strain evidence="3">CGMCC 1.15448</strain>
    </source>
</reference>
<dbReference type="InterPro" id="IPR023155">
    <property type="entry name" value="Cyt_c-552/4"/>
</dbReference>
<evidence type="ECO:0000313" key="3">
    <source>
        <dbReference type="EMBL" id="GGA97424.1"/>
    </source>
</evidence>